<protein>
    <recommendedName>
        <fullName evidence="3">DUF1430 domain-containing protein</fullName>
    </recommendedName>
</protein>
<evidence type="ECO:0000313" key="2">
    <source>
        <dbReference type="EMBL" id="VYT15735.1"/>
    </source>
</evidence>
<sequence>MSDGTNIYRFSCYDMKKIICILVCISQILVVYCVKFAFYERDISDIQGFFGLEGEKEATFFEITPQSNEFDHKQMINTMEALSQKFNCTVIRTEQHDSEYIWYLYSPYDIFQYMDISKISEHDLVYENQLRYDTKQNSLRLFNQDIRLVIQPFQNLNQRFQNLAGDYILYFNQDTDKDAFLTDISQQYPGAIQDMGAFERHAFTLSSYLKENIIPMGIITFLLLGLLLIMLVNQKLKTIGILKSMGMSGLRIGRLLYQKLFFQILAVSLLSIVVAYICMIGFVARQTYEAILLLSFFWIGFSIGMFLVFAGTVLLILRCPVYAFIKNRSFTRRFMNLNYLYGILALLVLMPLCITAWKQMQLNLPTFQALLRQRDMLDSYVYAFDYQDGFRFDGYDEQSIEEDYRNKKPIKNEMYRIYLQEYEKINREGGIYYRKDVIPKGEELQPYAEVNLNYTKRFPLRKRDGSLIELTDKKDTVYILLPESLTTVDISYLETYGNRIERLYIQDEQVDAVDFSLLDSMLDTASPMFYVVYSDDAFRLGKKVTNYVYMDMDKLSTLTSVHNGEHLELVNSRERLQQRMQTLAKELLLQGMVFVPSALLILLVMAEYTHLYLLSFRQRIFVRRVQGTSFFRVYLRLFTELSAPFVFVIALFHQQEEWKITGVFLMISLIASMLFVYVKDKGVRNQSREVHIG</sequence>
<keyword evidence="1" id="KW-0472">Membrane</keyword>
<dbReference type="EMBL" id="CACRTE010000024">
    <property type="protein sequence ID" value="VYT15735.1"/>
    <property type="molecule type" value="Genomic_DNA"/>
</dbReference>
<feature type="transmembrane region" description="Helical" evidence="1">
    <location>
        <begin position="213"/>
        <end position="233"/>
    </location>
</feature>
<feature type="transmembrane region" description="Helical" evidence="1">
    <location>
        <begin position="290"/>
        <end position="317"/>
    </location>
</feature>
<feature type="transmembrane region" description="Helical" evidence="1">
    <location>
        <begin position="18"/>
        <end position="39"/>
    </location>
</feature>
<name>A0A6N2UBV1_CLOIN</name>
<dbReference type="AlphaFoldDB" id="A0A6N2UBV1"/>
<dbReference type="InterPro" id="IPR006541">
    <property type="entry name" value="Bacteriocin_ass"/>
</dbReference>
<feature type="transmembrane region" description="Helical" evidence="1">
    <location>
        <begin position="658"/>
        <end position="678"/>
    </location>
</feature>
<feature type="transmembrane region" description="Helical" evidence="1">
    <location>
        <begin position="633"/>
        <end position="652"/>
    </location>
</feature>
<dbReference type="Pfam" id="PF07242">
    <property type="entry name" value="DUF1430"/>
    <property type="match status" value="1"/>
</dbReference>
<organism evidence="2">
    <name type="scientific">Clostridium innocuum</name>
    <dbReference type="NCBI Taxonomy" id="1522"/>
    <lineage>
        <taxon>Bacteria</taxon>
        <taxon>Bacillati</taxon>
        <taxon>Bacillota</taxon>
        <taxon>Clostridia</taxon>
        <taxon>Eubacteriales</taxon>
        <taxon>Clostridiaceae</taxon>
        <taxon>Clostridium</taxon>
    </lineage>
</organism>
<proteinExistence type="predicted"/>
<accession>A0A6N2UBV1</accession>
<feature type="transmembrane region" description="Helical" evidence="1">
    <location>
        <begin position="338"/>
        <end position="357"/>
    </location>
</feature>
<gene>
    <name evidence="2" type="ORF">CILFYP12_01735</name>
</gene>
<reference evidence="2" key="1">
    <citation type="submission" date="2019-11" db="EMBL/GenBank/DDBJ databases">
        <authorList>
            <person name="Feng L."/>
        </authorList>
    </citation>
    <scope>NUCLEOTIDE SEQUENCE</scope>
    <source>
        <strain evidence="2">CinnocuumLFYP12</strain>
    </source>
</reference>
<evidence type="ECO:0000256" key="1">
    <source>
        <dbReference type="SAM" id="Phobius"/>
    </source>
</evidence>
<feature type="transmembrane region" description="Helical" evidence="1">
    <location>
        <begin position="260"/>
        <end position="284"/>
    </location>
</feature>
<evidence type="ECO:0008006" key="3">
    <source>
        <dbReference type="Google" id="ProtNLM"/>
    </source>
</evidence>
<keyword evidence="1" id="KW-0812">Transmembrane</keyword>
<feature type="transmembrane region" description="Helical" evidence="1">
    <location>
        <begin position="587"/>
        <end position="613"/>
    </location>
</feature>
<keyword evidence="1" id="KW-1133">Transmembrane helix</keyword>